<organism evidence="1 2">
    <name type="scientific">Auriscalpium vulgare</name>
    <dbReference type="NCBI Taxonomy" id="40419"/>
    <lineage>
        <taxon>Eukaryota</taxon>
        <taxon>Fungi</taxon>
        <taxon>Dikarya</taxon>
        <taxon>Basidiomycota</taxon>
        <taxon>Agaricomycotina</taxon>
        <taxon>Agaricomycetes</taxon>
        <taxon>Russulales</taxon>
        <taxon>Auriscalpiaceae</taxon>
        <taxon>Auriscalpium</taxon>
    </lineage>
</organism>
<comment type="caution">
    <text evidence="1">The sequence shown here is derived from an EMBL/GenBank/DDBJ whole genome shotgun (WGS) entry which is preliminary data.</text>
</comment>
<reference evidence="1" key="1">
    <citation type="submission" date="2021-02" db="EMBL/GenBank/DDBJ databases">
        <authorList>
            <consortium name="DOE Joint Genome Institute"/>
            <person name="Ahrendt S."/>
            <person name="Looney B.P."/>
            <person name="Miyauchi S."/>
            <person name="Morin E."/>
            <person name="Drula E."/>
            <person name="Courty P.E."/>
            <person name="Chicoki N."/>
            <person name="Fauchery L."/>
            <person name="Kohler A."/>
            <person name="Kuo A."/>
            <person name="Labutti K."/>
            <person name="Pangilinan J."/>
            <person name="Lipzen A."/>
            <person name="Riley R."/>
            <person name="Andreopoulos W."/>
            <person name="He G."/>
            <person name="Johnson J."/>
            <person name="Barry K.W."/>
            <person name="Grigoriev I.V."/>
            <person name="Nagy L."/>
            <person name="Hibbett D."/>
            <person name="Henrissat B."/>
            <person name="Matheny P.B."/>
            <person name="Labbe J."/>
            <person name="Martin F."/>
        </authorList>
    </citation>
    <scope>NUCLEOTIDE SEQUENCE</scope>
    <source>
        <strain evidence="1">FP105234-sp</strain>
    </source>
</reference>
<dbReference type="Proteomes" id="UP000814033">
    <property type="component" value="Unassembled WGS sequence"/>
</dbReference>
<evidence type="ECO:0000313" key="1">
    <source>
        <dbReference type="EMBL" id="KAI0046192.1"/>
    </source>
</evidence>
<keyword evidence="2" id="KW-1185">Reference proteome</keyword>
<accession>A0ACB8RQX2</accession>
<evidence type="ECO:0000313" key="2">
    <source>
        <dbReference type="Proteomes" id="UP000814033"/>
    </source>
</evidence>
<proteinExistence type="predicted"/>
<name>A0ACB8RQX2_9AGAM</name>
<dbReference type="EMBL" id="MU275932">
    <property type="protein sequence ID" value="KAI0046192.1"/>
    <property type="molecule type" value="Genomic_DNA"/>
</dbReference>
<gene>
    <name evidence="1" type="ORF">FA95DRAFT_1607114</name>
</gene>
<protein>
    <submittedName>
        <fullName evidence="1">Hemolytic lectin LSLb</fullName>
    </submittedName>
</protein>
<sequence>MSDLYIPPNGLYFRLVGYASLRVLFSRTTEQPEVWHQLVSEVLPEQFFTLVPGTGARSGLYLIKSKNTNKVLFSRTTSNPKFGHVEGEGDRDDTWFRIEAGASNHIKAFRLVCPGTATVIISRVHTDPSLQVTNYTANGTTIDYDLNNAKVVSSTPLVLASTTYHNDSNEAQTTTYELDESATHTSRFEHSAGFPIALGFTFNGSCPYTANGEILVDSTAREWTFGEGNSFTKKYTASASVTMNPHKTVLVSSVVRKGFLEVPYTIHLSSKSAGVQVESTGIWYGATTWHLRNIVDKL</sequence>
<reference evidence="1" key="2">
    <citation type="journal article" date="2022" name="New Phytol.">
        <title>Evolutionary transition to the ectomycorrhizal habit in the genomes of a hyperdiverse lineage of mushroom-forming fungi.</title>
        <authorList>
            <person name="Looney B."/>
            <person name="Miyauchi S."/>
            <person name="Morin E."/>
            <person name="Drula E."/>
            <person name="Courty P.E."/>
            <person name="Kohler A."/>
            <person name="Kuo A."/>
            <person name="LaButti K."/>
            <person name="Pangilinan J."/>
            <person name="Lipzen A."/>
            <person name="Riley R."/>
            <person name="Andreopoulos W."/>
            <person name="He G."/>
            <person name="Johnson J."/>
            <person name="Nolan M."/>
            <person name="Tritt A."/>
            <person name="Barry K.W."/>
            <person name="Grigoriev I.V."/>
            <person name="Nagy L.G."/>
            <person name="Hibbett D."/>
            <person name="Henrissat B."/>
            <person name="Matheny P.B."/>
            <person name="Labbe J."/>
            <person name="Martin F.M."/>
        </authorList>
    </citation>
    <scope>NUCLEOTIDE SEQUENCE</scope>
    <source>
        <strain evidence="1">FP105234-sp</strain>
    </source>
</reference>